<evidence type="ECO:0008006" key="10">
    <source>
        <dbReference type="Google" id="ProtNLM"/>
    </source>
</evidence>
<dbReference type="InterPro" id="IPR036396">
    <property type="entry name" value="Cyt_P450_sf"/>
</dbReference>
<keyword evidence="4" id="KW-0479">Metal-binding</keyword>
<keyword evidence="3" id="KW-0349">Heme</keyword>
<proteinExistence type="inferred from homology"/>
<gene>
    <name evidence="8" type="ORF">K435DRAFT_888150</name>
</gene>
<accession>A0A4S8KRD0</accession>
<dbReference type="EMBL" id="ML180216">
    <property type="protein sequence ID" value="THU78317.1"/>
    <property type="molecule type" value="Genomic_DNA"/>
</dbReference>
<dbReference type="SUPFAM" id="SSF48264">
    <property type="entry name" value="Cytochrome P450"/>
    <property type="match status" value="1"/>
</dbReference>
<comment type="similarity">
    <text evidence="2">Belongs to the cytochrome P450 family.</text>
</comment>
<evidence type="ECO:0000256" key="5">
    <source>
        <dbReference type="ARBA" id="ARBA00023002"/>
    </source>
</evidence>
<keyword evidence="7" id="KW-0503">Monooxygenase</keyword>
<evidence type="ECO:0000256" key="4">
    <source>
        <dbReference type="ARBA" id="ARBA00022723"/>
    </source>
</evidence>
<dbReference type="PANTHER" id="PTHR24287:SF1">
    <property type="entry name" value="P450, PUTATIVE (EUROFUNG)-RELATED"/>
    <property type="match status" value="1"/>
</dbReference>
<dbReference type="PANTHER" id="PTHR24287">
    <property type="entry name" value="P450, PUTATIVE (EUROFUNG)-RELATED"/>
    <property type="match status" value="1"/>
</dbReference>
<keyword evidence="6" id="KW-0408">Iron</keyword>
<comment type="cofactor">
    <cofactor evidence="1">
        <name>heme</name>
        <dbReference type="ChEBI" id="CHEBI:30413"/>
    </cofactor>
</comment>
<keyword evidence="5" id="KW-0560">Oxidoreductase</keyword>
<evidence type="ECO:0000256" key="1">
    <source>
        <dbReference type="ARBA" id="ARBA00001971"/>
    </source>
</evidence>
<dbReference type="Gene3D" id="1.10.630.10">
    <property type="entry name" value="Cytochrome P450"/>
    <property type="match status" value="1"/>
</dbReference>
<dbReference type="OrthoDB" id="1470350at2759"/>
<evidence type="ECO:0000256" key="3">
    <source>
        <dbReference type="ARBA" id="ARBA00022617"/>
    </source>
</evidence>
<evidence type="ECO:0000256" key="6">
    <source>
        <dbReference type="ARBA" id="ARBA00023004"/>
    </source>
</evidence>
<dbReference type="GO" id="GO:0020037">
    <property type="term" value="F:heme binding"/>
    <property type="evidence" value="ECO:0007669"/>
    <property type="project" value="InterPro"/>
</dbReference>
<keyword evidence="9" id="KW-1185">Reference proteome</keyword>
<dbReference type="GO" id="GO:0005506">
    <property type="term" value="F:iron ion binding"/>
    <property type="evidence" value="ECO:0007669"/>
    <property type="project" value="InterPro"/>
</dbReference>
<sequence length="89" mass="10124">MRLTLSVVPQGPILYDQFGSLLGSGVFNSDGEMWKFHRTVTRPFFSKECVSDYDIFDRHAEGIIKAMKKRVGDGGWNFAGTLLYFRSIL</sequence>
<name>A0A4S8KRD0_DENBC</name>
<organism evidence="8 9">
    <name type="scientific">Dendrothele bispora (strain CBS 962.96)</name>
    <dbReference type="NCBI Taxonomy" id="1314807"/>
    <lineage>
        <taxon>Eukaryota</taxon>
        <taxon>Fungi</taxon>
        <taxon>Dikarya</taxon>
        <taxon>Basidiomycota</taxon>
        <taxon>Agaricomycotina</taxon>
        <taxon>Agaricomycetes</taxon>
        <taxon>Agaricomycetidae</taxon>
        <taxon>Agaricales</taxon>
        <taxon>Agaricales incertae sedis</taxon>
        <taxon>Dendrothele</taxon>
    </lineage>
</organism>
<evidence type="ECO:0000256" key="7">
    <source>
        <dbReference type="ARBA" id="ARBA00023033"/>
    </source>
</evidence>
<dbReference type="InterPro" id="IPR047146">
    <property type="entry name" value="Cyt_P450_E_CYP52_fungi"/>
</dbReference>
<dbReference type="GO" id="GO:0016705">
    <property type="term" value="F:oxidoreductase activity, acting on paired donors, with incorporation or reduction of molecular oxygen"/>
    <property type="evidence" value="ECO:0007669"/>
    <property type="project" value="InterPro"/>
</dbReference>
<dbReference type="Proteomes" id="UP000297245">
    <property type="component" value="Unassembled WGS sequence"/>
</dbReference>
<protein>
    <recommendedName>
        <fullName evidence="10">Cytochrome P450</fullName>
    </recommendedName>
</protein>
<dbReference type="GO" id="GO:0004497">
    <property type="term" value="F:monooxygenase activity"/>
    <property type="evidence" value="ECO:0007669"/>
    <property type="project" value="UniProtKB-KW"/>
</dbReference>
<evidence type="ECO:0000313" key="9">
    <source>
        <dbReference type="Proteomes" id="UP000297245"/>
    </source>
</evidence>
<evidence type="ECO:0000313" key="8">
    <source>
        <dbReference type="EMBL" id="THU78317.1"/>
    </source>
</evidence>
<reference evidence="8 9" key="1">
    <citation type="journal article" date="2019" name="Nat. Ecol. Evol.">
        <title>Megaphylogeny resolves global patterns of mushroom evolution.</title>
        <authorList>
            <person name="Varga T."/>
            <person name="Krizsan K."/>
            <person name="Foldi C."/>
            <person name="Dima B."/>
            <person name="Sanchez-Garcia M."/>
            <person name="Sanchez-Ramirez S."/>
            <person name="Szollosi G.J."/>
            <person name="Szarkandi J.G."/>
            <person name="Papp V."/>
            <person name="Albert L."/>
            <person name="Andreopoulos W."/>
            <person name="Angelini C."/>
            <person name="Antonin V."/>
            <person name="Barry K.W."/>
            <person name="Bougher N.L."/>
            <person name="Buchanan P."/>
            <person name="Buyck B."/>
            <person name="Bense V."/>
            <person name="Catcheside P."/>
            <person name="Chovatia M."/>
            <person name="Cooper J."/>
            <person name="Damon W."/>
            <person name="Desjardin D."/>
            <person name="Finy P."/>
            <person name="Geml J."/>
            <person name="Haridas S."/>
            <person name="Hughes K."/>
            <person name="Justo A."/>
            <person name="Karasinski D."/>
            <person name="Kautmanova I."/>
            <person name="Kiss B."/>
            <person name="Kocsube S."/>
            <person name="Kotiranta H."/>
            <person name="LaButti K.M."/>
            <person name="Lechner B.E."/>
            <person name="Liimatainen K."/>
            <person name="Lipzen A."/>
            <person name="Lukacs Z."/>
            <person name="Mihaltcheva S."/>
            <person name="Morgado L.N."/>
            <person name="Niskanen T."/>
            <person name="Noordeloos M.E."/>
            <person name="Ohm R.A."/>
            <person name="Ortiz-Santana B."/>
            <person name="Ovrebo C."/>
            <person name="Racz N."/>
            <person name="Riley R."/>
            <person name="Savchenko A."/>
            <person name="Shiryaev A."/>
            <person name="Soop K."/>
            <person name="Spirin V."/>
            <person name="Szebenyi C."/>
            <person name="Tomsovsky M."/>
            <person name="Tulloss R.E."/>
            <person name="Uehling J."/>
            <person name="Grigoriev I.V."/>
            <person name="Vagvolgyi C."/>
            <person name="Papp T."/>
            <person name="Martin F.M."/>
            <person name="Miettinen O."/>
            <person name="Hibbett D.S."/>
            <person name="Nagy L.G."/>
        </authorList>
    </citation>
    <scope>NUCLEOTIDE SEQUENCE [LARGE SCALE GENOMIC DNA]</scope>
    <source>
        <strain evidence="8 9">CBS 962.96</strain>
    </source>
</reference>
<dbReference type="AlphaFoldDB" id="A0A4S8KRD0"/>
<evidence type="ECO:0000256" key="2">
    <source>
        <dbReference type="ARBA" id="ARBA00010617"/>
    </source>
</evidence>